<dbReference type="Gene3D" id="3.40.50.300">
    <property type="entry name" value="P-loop containing nucleotide triphosphate hydrolases"/>
    <property type="match status" value="1"/>
</dbReference>
<dbReference type="PANTHER" id="PTHR13696">
    <property type="entry name" value="P-LOOP CONTAINING NUCLEOSIDE TRIPHOSPHATE HYDROLASE"/>
    <property type="match status" value="1"/>
</dbReference>
<reference evidence="2" key="2">
    <citation type="journal article" date="2022" name="Clin. Infect. Dis.">
        <title>Association between Clostridium innocuum and antibiotic-associated diarrhea in adults and children: A cross-sectional study and comparative genomics analysis.</title>
        <authorList>
            <person name="Cherny K.E."/>
            <person name="Muscat E.B."/>
            <person name="Balaji A."/>
            <person name="Mukherjee J."/>
            <person name="Ozer E.A."/>
            <person name="Angarone M.P."/>
            <person name="Hauser A.R."/>
            <person name="Sichel J.S."/>
            <person name="Amponsah E."/>
            <person name="Kociolek L.K."/>
        </authorList>
    </citation>
    <scope>NUCLEOTIDE SEQUENCE</scope>
    <source>
        <strain evidence="2">NU1-AC-029v</strain>
    </source>
</reference>
<protein>
    <submittedName>
        <fullName evidence="2">ParA family protein</fullName>
    </submittedName>
</protein>
<dbReference type="SUPFAM" id="SSF52540">
    <property type="entry name" value="P-loop containing nucleoside triphosphate hydrolases"/>
    <property type="match status" value="1"/>
</dbReference>
<dbReference type="Pfam" id="PF13614">
    <property type="entry name" value="AAA_31"/>
    <property type="match status" value="1"/>
</dbReference>
<dbReference type="CDD" id="cd02042">
    <property type="entry name" value="ParAB_family"/>
    <property type="match status" value="1"/>
</dbReference>
<proteinExistence type="predicted"/>
<evidence type="ECO:0000313" key="5">
    <source>
        <dbReference type="Proteomes" id="UP001203972"/>
    </source>
</evidence>
<evidence type="ECO:0000313" key="3">
    <source>
        <dbReference type="EMBL" id="QJA03969.1"/>
    </source>
</evidence>
<evidence type="ECO:0000313" key="2">
    <source>
        <dbReference type="EMBL" id="MCR0234102.1"/>
    </source>
</evidence>
<gene>
    <name evidence="3" type="ORF">G4D54_16730</name>
    <name evidence="2" type="ORF">MKC95_15115</name>
</gene>
<dbReference type="AlphaFoldDB" id="A0AAP2XT15"/>
<dbReference type="InterPro" id="IPR050678">
    <property type="entry name" value="DNA_Partitioning_ATPase"/>
</dbReference>
<dbReference type="InterPro" id="IPR025669">
    <property type="entry name" value="AAA_dom"/>
</dbReference>
<dbReference type="EMBL" id="CP048838">
    <property type="protein sequence ID" value="QJA03969.1"/>
    <property type="molecule type" value="Genomic_DNA"/>
</dbReference>
<feature type="domain" description="AAA" evidence="1">
    <location>
        <begin position="4"/>
        <end position="170"/>
    </location>
</feature>
<dbReference type="PANTHER" id="PTHR13696:SF52">
    <property type="entry name" value="PARA FAMILY PROTEIN CT_582"/>
    <property type="match status" value="1"/>
</dbReference>
<dbReference type="EMBL" id="JAKTMA010000028">
    <property type="protein sequence ID" value="MCR0234102.1"/>
    <property type="molecule type" value="Genomic_DNA"/>
</dbReference>
<name>A0AAP2XT15_CLOIN</name>
<dbReference type="RefSeq" id="WP_002605723.1">
    <property type="nucleotide sequence ID" value="NZ_BAAACC010000033.1"/>
</dbReference>
<organism evidence="2 5">
    <name type="scientific">Clostridium innocuum</name>
    <dbReference type="NCBI Taxonomy" id="1522"/>
    <lineage>
        <taxon>Bacteria</taxon>
        <taxon>Bacillati</taxon>
        <taxon>Bacillota</taxon>
        <taxon>Clostridia</taxon>
        <taxon>Eubacteriales</taxon>
        <taxon>Clostridiaceae</taxon>
        <taxon>Clostridium</taxon>
    </lineage>
</organism>
<dbReference type="InterPro" id="IPR027417">
    <property type="entry name" value="P-loop_NTPase"/>
</dbReference>
<dbReference type="Proteomes" id="UP001203972">
    <property type="component" value="Unassembled WGS sequence"/>
</dbReference>
<evidence type="ECO:0000313" key="4">
    <source>
        <dbReference type="Proteomes" id="UP000503330"/>
    </source>
</evidence>
<sequence length="253" mass="28052">MGMIIAVLNQKGGCGKTTTTDTVSDMLARSGYSVLDIELDPQGNLGLLHGCKDDRNCLYTLLKGGAFQPIRIRENHHLIPAGNTSRDIPTEYAACIGKEVMLADILESYRDMYDFIFLDCPPTLSLLTDLAMAAADKLLVPVSIDLYSIDGLTRLDERTKLIKRFYNPGLDYLGLLVTNAKKNAKCTKKIKEMAQEATQYLGTKVFTTIIRNSIVVSDAQVAFKTLQDYRKNASVTKDYAAFTDELLETIQYG</sequence>
<reference evidence="3 4" key="1">
    <citation type="submission" date="2020-02" db="EMBL/GenBank/DDBJ databases">
        <authorList>
            <person name="Kociolek L.K."/>
            <person name="Ozer E.A."/>
        </authorList>
    </citation>
    <scope>NUCLEOTIDE SEQUENCE [LARGE SCALE GENOMIC DNA]</scope>
    <source>
        <strain evidence="3 4">ATCC 14501</strain>
    </source>
</reference>
<dbReference type="GeneID" id="61927217"/>
<evidence type="ECO:0000259" key="1">
    <source>
        <dbReference type="Pfam" id="PF13614"/>
    </source>
</evidence>
<dbReference type="Proteomes" id="UP000503330">
    <property type="component" value="Chromosome"/>
</dbReference>
<accession>A0AAP2XT15</accession>